<dbReference type="PATRIC" id="fig|1223523.3.peg.6049"/>
<dbReference type="GO" id="GO:0008299">
    <property type="term" value="P:isoprenoid biosynthetic process"/>
    <property type="evidence" value="ECO:0007669"/>
    <property type="project" value="InterPro"/>
</dbReference>
<dbReference type="InterPro" id="IPR033749">
    <property type="entry name" value="Polyprenyl_synt_CS"/>
</dbReference>
<keyword evidence="5" id="KW-0460">Magnesium</keyword>
<evidence type="ECO:0000256" key="5">
    <source>
        <dbReference type="ARBA" id="ARBA00022842"/>
    </source>
</evidence>
<dbReference type="AlphaFoldDB" id="M3BYN8"/>
<dbReference type="GO" id="GO:0046872">
    <property type="term" value="F:metal ion binding"/>
    <property type="evidence" value="ECO:0007669"/>
    <property type="project" value="UniProtKB-KW"/>
</dbReference>
<comment type="similarity">
    <text evidence="2 6">Belongs to the FPP/GGPP synthase family.</text>
</comment>
<evidence type="ECO:0000256" key="3">
    <source>
        <dbReference type="ARBA" id="ARBA00022679"/>
    </source>
</evidence>
<evidence type="ECO:0000256" key="6">
    <source>
        <dbReference type="RuleBase" id="RU004466"/>
    </source>
</evidence>
<dbReference type="InterPro" id="IPR000092">
    <property type="entry name" value="Polyprenyl_synt"/>
</dbReference>
<dbReference type="PROSITE" id="PS00723">
    <property type="entry name" value="POLYPRENYL_SYNTHASE_1"/>
    <property type="match status" value="1"/>
</dbReference>
<proteinExistence type="inferred from homology"/>
<keyword evidence="4" id="KW-0479">Metal-binding</keyword>
<dbReference type="RefSeq" id="WP_004954467.1">
    <property type="nucleotide sequence ID" value="NZ_AORZ01000173.1"/>
</dbReference>
<dbReference type="GO" id="GO:0004659">
    <property type="term" value="F:prenyltransferase activity"/>
    <property type="evidence" value="ECO:0007669"/>
    <property type="project" value="InterPro"/>
</dbReference>
<dbReference type="PANTHER" id="PTHR12001:SF85">
    <property type="entry name" value="SHORT CHAIN ISOPRENYL DIPHOSPHATE SYNTHASE"/>
    <property type="match status" value="1"/>
</dbReference>
<dbReference type="InterPro" id="IPR008949">
    <property type="entry name" value="Isoprenoid_synthase_dom_sf"/>
</dbReference>
<evidence type="ECO:0000256" key="4">
    <source>
        <dbReference type="ARBA" id="ARBA00022723"/>
    </source>
</evidence>
<sequence>MNTPTPSTRGIELDRAKATVEAILDDFLTAKARSAEQPEAERFGSVLSGLLDAGGKRLRPLLCVIGWHTATDAQEPPALWHLAASLELFHAFTLIHDDVMDRSATRRGRPTAHRVLAAHYAGCGQARARDWFGTSGAILLGDLALVWSDELLHRGHPTPRQLTAVLPLLNAMRTEVMYGQYLDLLTTGRTPDLPTALTVIRYKTAKYTIERPLQLGAVLAAAPPPLLAACTAYALPLGEAFQLRDDLLGVFGHPHHTGKSTLDDLREGKATALAALALERAGPRDRTRLEQLLGDRTLTEEGAAEARRIILDTGAKHTVEQMIDDRYRQAMTALHRARLPHDAVQALSAVAEAAVYRAS</sequence>
<evidence type="ECO:0000256" key="2">
    <source>
        <dbReference type="ARBA" id="ARBA00006706"/>
    </source>
</evidence>
<dbReference type="Proteomes" id="UP000011740">
    <property type="component" value="Unassembled WGS sequence"/>
</dbReference>
<dbReference type="Pfam" id="PF00348">
    <property type="entry name" value="polyprenyl_synt"/>
    <property type="match status" value="1"/>
</dbReference>
<gene>
    <name evidence="7" type="ORF">H340_29786</name>
</gene>
<evidence type="ECO:0000313" key="7">
    <source>
        <dbReference type="EMBL" id="EME96781.1"/>
    </source>
</evidence>
<dbReference type="Gene3D" id="1.10.600.10">
    <property type="entry name" value="Farnesyl Diphosphate Synthase"/>
    <property type="match status" value="1"/>
</dbReference>
<comment type="cofactor">
    <cofactor evidence="1">
        <name>Mg(2+)</name>
        <dbReference type="ChEBI" id="CHEBI:18420"/>
    </cofactor>
</comment>
<dbReference type="STRING" id="1223523.H340_29786"/>
<organism evidence="7 8">
    <name type="scientific">Streptomyces mobaraensis (strain ATCC 29032 / DSM 40847 / JCM 4168 / NBRC 13819 / NCIMB 11159 / IPCR 16-22)</name>
    <dbReference type="NCBI Taxonomy" id="1223523"/>
    <lineage>
        <taxon>Bacteria</taxon>
        <taxon>Bacillati</taxon>
        <taxon>Actinomycetota</taxon>
        <taxon>Actinomycetes</taxon>
        <taxon>Kitasatosporales</taxon>
        <taxon>Streptomycetaceae</taxon>
        <taxon>Streptomyces</taxon>
    </lineage>
</organism>
<accession>M3BYN8</accession>
<reference evidence="7 8" key="1">
    <citation type="journal article" date="2013" name="Genome Announc.">
        <title>Whole-Genome Shotgun Assembly and Analysis of the Genome of Streptomyces mobaraensis DSM 40847, a Strain for Industrial Production of Microbial Transglutaminase.</title>
        <authorList>
            <person name="Yang H."/>
            <person name="He T."/>
            <person name="Wu W."/>
            <person name="Zhu W."/>
            <person name="Lu B."/>
            <person name="Sun W."/>
        </authorList>
    </citation>
    <scope>NUCLEOTIDE SEQUENCE [LARGE SCALE GENOMIC DNA]</scope>
    <source>
        <strain evidence="7 8">DSM 40847</strain>
    </source>
</reference>
<dbReference type="SFLD" id="SFLDG01017">
    <property type="entry name" value="Polyprenyl_Transferase_Like"/>
    <property type="match status" value="1"/>
</dbReference>
<comment type="caution">
    <text evidence="7">The sequence shown here is derived from an EMBL/GenBank/DDBJ whole genome shotgun (WGS) entry which is preliminary data.</text>
</comment>
<protein>
    <submittedName>
        <fullName evidence="7">Polyprenyl synthetase</fullName>
    </submittedName>
</protein>
<dbReference type="EMBL" id="AORZ01000173">
    <property type="protein sequence ID" value="EME96781.1"/>
    <property type="molecule type" value="Genomic_DNA"/>
</dbReference>
<dbReference type="SFLD" id="SFLDS00005">
    <property type="entry name" value="Isoprenoid_Synthase_Type_I"/>
    <property type="match status" value="1"/>
</dbReference>
<evidence type="ECO:0000256" key="1">
    <source>
        <dbReference type="ARBA" id="ARBA00001946"/>
    </source>
</evidence>
<name>M3BYN8_STRM1</name>
<dbReference type="PANTHER" id="PTHR12001">
    <property type="entry name" value="GERANYLGERANYL PYROPHOSPHATE SYNTHASE"/>
    <property type="match status" value="1"/>
</dbReference>
<dbReference type="CDD" id="cd00685">
    <property type="entry name" value="Trans_IPPS_HT"/>
    <property type="match status" value="1"/>
</dbReference>
<keyword evidence="3 6" id="KW-0808">Transferase</keyword>
<evidence type="ECO:0000313" key="8">
    <source>
        <dbReference type="Proteomes" id="UP000011740"/>
    </source>
</evidence>
<dbReference type="eggNOG" id="COG0142">
    <property type="taxonomic scope" value="Bacteria"/>
</dbReference>
<dbReference type="SUPFAM" id="SSF48576">
    <property type="entry name" value="Terpenoid synthases"/>
    <property type="match status" value="1"/>
</dbReference>
<dbReference type="PROSITE" id="PS00444">
    <property type="entry name" value="POLYPRENYL_SYNTHASE_2"/>
    <property type="match status" value="1"/>
</dbReference>